<dbReference type="UniPathway" id="UPA00253">
    <property type="reaction ID" value="UER00457"/>
</dbReference>
<feature type="domain" description="Nicotinate phosphoribosyltransferase N-terminal" evidence="10">
    <location>
        <begin position="2"/>
        <end position="84"/>
    </location>
</feature>
<protein>
    <recommendedName>
        <fullName evidence="3 8">Nicotinate phosphoribosyltransferase</fullName>
        <ecNumber evidence="3 8">6.3.4.21</ecNumber>
    </recommendedName>
</protein>
<dbReference type="InterPro" id="IPR036068">
    <property type="entry name" value="Nicotinate_pribotase-like_C"/>
</dbReference>
<evidence type="ECO:0000256" key="3">
    <source>
        <dbReference type="ARBA" id="ARBA00013236"/>
    </source>
</evidence>
<dbReference type="InterPro" id="IPR006406">
    <property type="entry name" value="Nic_PRibTrfase"/>
</dbReference>
<organism evidence="11 12">
    <name type="scientific">Smittium megazygosporum</name>
    <dbReference type="NCBI Taxonomy" id="133381"/>
    <lineage>
        <taxon>Eukaryota</taxon>
        <taxon>Fungi</taxon>
        <taxon>Fungi incertae sedis</taxon>
        <taxon>Zoopagomycota</taxon>
        <taxon>Kickxellomycotina</taxon>
        <taxon>Harpellomycetes</taxon>
        <taxon>Harpellales</taxon>
        <taxon>Legeriomycetaceae</taxon>
        <taxon>Smittium</taxon>
    </lineage>
</organism>
<dbReference type="Pfam" id="PF17767">
    <property type="entry name" value="NAPRTase_N"/>
    <property type="match status" value="1"/>
</dbReference>
<dbReference type="PIRSF" id="PIRSF000484">
    <property type="entry name" value="NAPRT"/>
    <property type="match status" value="1"/>
</dbReference>
<evidence type="ECO:0000256" key="2">
    <source>
        <dbReference type="ARBA" id="ARBA00010897"/>
    </source>
</evidence>
<dbReference type="STRING" id="133381.A0A2T9Y904"/>
<evidence type="ECO:0000313" key="11">
    <source>
        <dbReference type="EMBL" id="PVU88802.1"/>
    </source>
</evidence>
<evidence type="ECO:0000256" key="1">
    <source>
        <dbReference type="ARBA" id="ARBA00004952"/>
    </source>
</evidence>
<proteinExistence type="inferred from homology"/>
<keyword evidence="4" id="KW-0597">Phosphoprotein</keyword>
<dbReference type="GO" id="GO:0005829">
    <property type="term" value="C:cytosol"/>
    <property type="evidence" value="ECO:0007669"/>
    <property type="project" value="TreeGrafter"/>
</dbReference>
<comment type="similarity">
    <text evidence="2 8">Belongs to the NAPRTase family.</text>
</comment>
<comment type="pathway">
    <text evidence="1 8">Cofactor biosynthesis; NAD(+) biosynthesis; nicotinate D-ribonucleotide from nicotinate: step 1/1.</text>
</comment>
<comment type="caution">
    <text evidence="11">The sequence shown here is derived from an EMBL/GenBank/DDBJ whole genome shotgun (WGS) entry which is preliminary data.</text>
</comment>
<dbReference type="EMBL" id="MBFS01003114">
    <property type="protein sequence ID" value="PVU88802.1"/>
    <property type="molecule type" value="Genomic_DNA"/>
</dbReference>
<keyword evidence="5 8" id="KW-0436">Ligase</keyword>
<comment type="catalytic activity">
    <reaction evidence="7 8">
        <text>5-phospho-alpha-D-ribose 1-diphosphate + nicotinate + ATP + H2O = nicotinate beta-D-ribonucleotide + ADP + phosphate + diphosphate</text>
        <dbReference type="Rhea" id="RHEA:36163"/>
        <dbReference type="ChEBI" id="CHEBI:15377"/>
        <dbReference type="ChEBI" id="CHEBI:30616"/>
        <dbReference type="ChEBI" id="CHEBI:32544"/>
        <dbReference type="ChEBI" id="CHEBI:33019"/>
        <dbReference type="ChEBI" id="CHEBI:43474"/>
        <dbReference type="ChEBI" id="CHEBI:57502"/>
        <dbReference type="ChEBI" id="CHEBI:58017"/>
        <dbReference type="ChEBI" id="CHEBI:456216"/>
        <dbReference type="EC" id="6.3.4.21"/>
    </reaction>
</comment>
<dbReference type="Gene3D" id="3.20.140.10">
    <property type="entry name" value="nicotinate phosphoribosyltransferase"/>
    <property type="match status" value="1"/>
</dbReference>
<comment type="PTM">
    <text evidence="8">Transiently phosphorylated on a His residue during the reaction cycle. Phosphorylation strongly increases the affinity for substrates and increases the rate of nicotinate D-ribonucleotide production. Dephosphorylation regenerates the low-affinity form of the enzyme, leading to product release.</text>
</comment>
<keyword evidence="12" id="KW-1185">Reference proteome</keyword>
<evidence type="ECO:0000256" key="8">
    <source>
        <dbReference type="RuleBase" id="RU003838"/>
    </source>
</evidence>
<evidence type="ECO:0000256" key="6">
    <source>
        <dbReference type="ARBA" id="ARBA00022642"/>
    </source>
</evidence>
<gene>
    <name evidence="11" type="ORF">BB560_006338</name>
</gene>
<evidence type="ECO:0000256" key="7">
    <source>
        <dbReference type="ARBA" id="ARBA00048668"/>
    </source>
</evidence>
<dbReference type="AlphaFoldDB" id="A0A2T9Y904"/>
<dbReference type="PANTHER" id="PTHR11098">
    <property type="entry name" value="NICOTINATE PHOSPHORIBOSYLTRANSFERASE"/>
    <property type="match status" value="1"/>
</dbReference>
<dbReference type="Pfam" id="PF04095">
    <property type="entry name" value="NAPRTase"/>
    <property type="match status" value="1"/>
</dbReference>
<evidence type="ECO:0000259" key="10">
    <source>
        <dbReference type="Pfam" id="PF17767"/>
    </source>
</evidence>
<dbReference type="NCBIfam" id="TIGR01514">
    <property type="entry name" value="NAPRTase"/>
    <property type="match status" value="1"/>
</dbReference>
<evidence type="ECO:0000256" key="5">
    <source>
        <dbReference type="ARBA" id="ARBA00022598"/>
    </source>
</evidence>
<dbReference type="SUPFAM" id="SSF54675">
    <property type="entry name" value="Nicotinate/Quinolinate PRTase N-terminal domain-like"/>
    <property type="match status" value="1"/>
</dbReference>
<dbReference type="GO" id="GO:0034355">
    <property type="term" value="P:NAD+ biosynthetic process via the salvage pathway"/>
    <property type="evidence" value="ECO:0007669"/>
    <property type="project" value="TreeGrafter"/>
</dbReference>
<keyword evidence="6 8" id="KW-0662">Pyridine nucleotide biosynthesis</keyword>
<name>A0A2T9Y904_9FUNG</name>
<dbReference type="InterPro" id="IPR007229">
    <property type="entry name" value="Nic_PRibTrfase-Fam"/>
</dbReference>
<evidence type="ECO:0000259" key="9">
    <source>
        <dbReference type="Pfam" id="PF04095"/>
    </source>
</evidence>
<dbReference type="GO" id="GO:0004516">
    <property type="term" value="F:nicotinate phosphoribosyltransferase activity"/>
    <property type="evidence" value="ECO:0007669"/>
    <property type="project" value="UniProtKB-UniRule"/>
</dbReference>
<comment type="function">
    <text evidence="8">Catalyzes the synthesis of beta-nicotinate D-ribonucleotide from nicotinate and 5-phospho-D-ribose 1-phosphate at the expense of ATP.</text>
</comment>
<dbReference type="InterPro" id="IPR040727">
    <property type="entry name" value="NAPRTase_N"/>
</dbReference>
<accession>A0A2T9Y904</accession>
<dbReference type="Proteomes" id="UP000245609">
    <property type="component" value="Unassembled WGS sequence"/>
</dbReference>
<sequence>MAILEHYPKTTVKYKFINRNKDFKISFIAYKKLLQTILDLEGIQLLEDEYHYLRDACPYLSNEYLDYLKSFRFNPRSQIKTRFSPSSQIDSKDNDKFVNIDSLQKNYDGDTLGGLDIEISGKWAEVILYEVPLLALISEIYYVYVDKDWEKDMDLQRTLIRNKTERLLENSCSFSEFGTRRRRSFLVQDAVVEELAKIRKTASQNAQPKANSFSESNKDGVQKMGSILGTSNVYLAKKYGIPPSGTVGHEWTMGTAAIEKTFISGNKLALYKWIATFKTNLGIALTDTFGIKSFFNNFDYFLANTFVGIRHDSGDPIALVDLSLSHYKKLGIDPSKKIIVFSDSLSADKAIQLQQICTSKGIGSAFGIGTNLTNDFVKSSNTSSVSPPLNIVIKLIECDGFGCVKLSDDPGKHTGPISDIQRAIHELRNIL</sequence>
<dbReference type="InterPro" id="IPR041525">
    <property type="entry name" value="N/Namide_PRibTrfase"/>
</dbReference>
<dbReference type="SUPFAM" id="SSF51690">
    <property type="entry name" value="Nicotinate/Quinolinate PRTase C-terminal domain-like"/>
    <property type="match status" value="1"/>
</dbReference>
<dbReference type="OrthoDB" id="193380at2759"/>
<dbReference type="PANTHER" id="PTHR11098:SF1">
    <property type="entry name" value="NICOTINATE PHOSPHORIBOSYLTRANSFERASE"/>
    <property type="match status" value="1"/>
</dbReference>
<evidence type="ECO:0000313" key="12">
    <source>
        <dbReference type="Proteomes" id="UP000245609"/>
    </source>
</evidence>
<evidence type="ECO:0000256" key="4">
    <source>
        <dbReference type="ARBA" id="ARBA00022553"/>
    </source>
</evidence>
<feature type="domain" description="Nicotinate/nicotinamide phosphoribosyltransferase" evidence="9">
    <location>
        <begin position="172"/>
        <end position="414"/>
    </location>
</feature>
<dbReference type="EC" id="6.3.4.21" evidence="3 8"/>
<reference evidence="11 12" key="1">
    <citation type="journal article" date="2018" name="MBio">
        <title>Comparative Genomics Reveals the Core Gene Toolbox for the Fungus-Insect Symbiosis.</title>
        <authorList>
            <person name="Wang Y."/>
            <person name="Stata M."/>
            <person name="Wang W."/>
            <person name="Stajich J.E."/>
            <person name="White M.M."/>
            <person name="Moncalvo J.M."/>
        </authorList>
    </citation>
    <scope>NUCLEOTIDE SEQUENCE [LARGE SCALE GENOMIC DNA]</scope>
    <source>
        <strain evidence="11 12">SC-DP-2</strain>
    </source>
</reference>